<protein>
    <recommendedName>
        <fullName evidence="3">Thioredoxin domain-containing protein</fullName>
    </recommendedName>
</protein>
<evidence type="ECO:0000313" key="1">
    <source>
        <dbReference type="EMBL" id="CAH3139226.1"/>
    </source>
</evidence>
<reference evidence="1 2" key="1">
    <citation type="submission" date="2022-05" db="EMBL/GenBank/DDBJ databases">
        <authorList>
            <consortium name="Genoscope - CEA"/>
            <person name="William W."/>
        </authorList>
    </citation>
    <scope>NUCLEOTIDE SEQUENCE [LARGE SCALE GENOMIC DNA]</scope>
</reference>
<keyword evidence="2" id="KW-1185">Reference proteome</keyword>
<sequence length="269" mass="30618">MMVICQSRPEIDIKEAVGVYEFSVVPRSMFAADGNMLHSLEKPDWIKTCSDLADHFTVTIFHKYRDADEVRVIFDRYDVPLSLKTATREFRQRGLEPISYKITDTTQISNEPFLMQVPMKRLLAHVSTKDELTQYLASKTLEKGRQNGLHVVVAWSSKCRATHQDMAYLDSDQEEADTKILLHTVDATASGAKSIKIFSPDTDVWNAFLQADEDCVTALADLGSTILPTAGMFYVIEKLVCQLYLPKTKISSLKDLRWLLFRRKQAESE</sequence>
<evidence type="ECO:0000313" key="2">
    <source>
        <dbReference type="Proteomes" id="UP001159405"/>
    </source>
</evidence>
<dbReference type="EMBL" id="CALNXK010000062">
    <property type="protein sequence ID" value="CAH3139226.1"/>
    <property type="molecule type" value="Genomic_DNA"/>
</dbReference>
<gene>
    <name evidence="1" type="ORF">PLOB_00040521</name>
</gene>
<evidence type="ECO:0008006" key="3">
    <source>
        <dbReference type="Google" id="ProtNLM"/>
    </source>
</evidence>
<name>A0ABN8PDI9_9CNID</name>
<accession>A0ABN8PDI9</accession>
<organism evidence="1 2">
    <name type="scientific">Porites lobata</name>
    <dbReference type="NCBI Taxonomy" id="104759"/>
    <lineage>
        <taxon>Eukaryota</taxon>
        <taxon>Metazoa</taxon>
        <taxon>Cnidaria</taxon>
        <taxon>Anthozoa</taxon>
        <taxon>Hexacorallia</taxon>
        <taxon>Scleractinia</taxon>
        <taxon>Fungiina</taxon>
        <taxon>Poritidae</taxon>
        <taxon>Porites</taxon>
    </lineage>
</organism>
<proteinExistence type="predicted"/>
<dbReference type="Proteomes" id="UP001159405">
    <property type="component" value="Unassembled WGS sequence"/>
</dbReference>
<comment type="caution">
    <text evidence="1">The sequence shown here is derived from an EMBL/GenBank/DDBJ whole genome shotgun (WGS) entry which is preliminary data.</text>
</comment>